<proteinExistence type="predicted"/>
<evidence type="ECO:0000256" key="1">
    <source>
        <dbReference type="SAM" id="Phobius"/>
    </source>
</evidence>
<evidence type="ECO:0000313" key="3">
    <source>
        <dbReference type="Proteomes" id="UP000027064"/>
    </source>
</evidence>
<sequence length="38" mass="4547">MKKTMTLTLSCKIYVKVFLSLIFIQKIIRLKNLFPIFI</sequence>
<dbReference type="PATRIC" id="fig|1492738.3.peg.1907"/>
<comment type="caution">
    <text evidence="2">The sequence shown here is derived from an EMBL/GenBank/DDBJ whole genome shotgun (WGS) entry which is preliminary data.</text>
</comment>
<keyword evidence="1" id="KW-1133">Transmembrane helix</keyword>
<reference evidence="2 3" key="1">
    <citation type="submission" date="2014-05" db="EMBL/GenBank/DDBJ databases">
        <title>Genome Sequence of Flavobacterium sp. EM1321.</title>
        <authorList>
            <person name="Shin S.-K."/>
            <person name="Yi H."/>
        </authorList>
    </citation>
    <scope>NUCLEOTIDE SEQUENCE [LARGE SCALE GENOMIC DNA]</scope>
    <source>
        <strain evidence="2 3">EM1321</strain>
    </source>
</reference>
<accession>A0A066WQR5</accession>
<keyword evidence="1" id="KW-0812">Transmembrane</keyword>
<dbReference type="Proteomes" id="UP000027064">
    <property type="component" value="Unassembled WGS sequence"/>
</dbReference>
<dbReference type="EMBL" id="JNCA01000017">
    <property type="protein sequence ID" value="KDN54913.1"/>
    <property type="molecule type" value="Genomic_DNA"/>
</dbReference>
<evidence type="ECO:0000313" key="2">
    <source>
        <dbReference type="EMBL" id="KDN54913.1"/>
    </source>
</evidence>
<name>A0A066WQR5_9FLAO</name>
<protein>
    <submittedName>
        <fullName evidence="2">Uncharacterized protein</fullName>
    </submittedName>
</protein>
<dbReference type="AlphaFoldDB" id="A0A066WQR5"/>
<organism evidence="2 3">
    <name type="scientific">Flavobacterium seoulense</name>
    <dbReference type="NCBI Taxonomy" id="1492738"/>
    <lineage>
        <taxon>Bacteria</taxon>
        <taxon>Pseudomonadati</taxon>
        <taxon>Bacteroidota</taxon>
        <taxon>Flavobacteriia</taxon>
        <taxon>Flavobacteriales</taxon>
        <taxon>Flavobacteriaceae</taxon>
        <taxon>Flavobacterium</taxon>
    </lineage>
</organism>
<dbReference type="STRING" id="1492738.FEM21_19180"/>
<keyword evidence="3" id="KW-1185">Reference proteome</keyword>
<keyword evidence="1" id="KW-0472">Membrane</keyword>
<feature type="transmembrane region" description="Helical" evidence="1">
    <location>
        <begin position="6"/>
        <end position="24"/>
    </location>
</feature>
<gene>
    <name evidence="2" type="ORF">FEM21_19180</name>
</gene>